<name>A0A9P6GZZ1_9MICR</name>
<comment type="caution">
    <text evidence="2">The sequence shown here is derived from an EMBL/GenBank/DDBJ whole genome shotgun (WGS) entry which is preliminary data.</text>
</comment>
<evidence type="ECO:0000313" key="2">
    <source>
        <dbReference type="EMBL" id="KAF9763605.1"/>
    </source>
</evidence>
<protein>
    <submittedName>
        <fullName evidence="2">Uncharacterized protein</fullName>
    </submittedName>
</protein>
<accession>A0A9P6GZZ1</accession>
<organism evidence="2 3">
    <name type="scientific">Nosema granulosis</name>
    <dbReference type="NCBI Taxonomy" id="83296"/>
    <lineage>
        <taxon>Eukaryota</taxon>
        <taxon>Fungi</taxon>
        <taxon>Fungi incertae sedis</taxon>
        <taxon>Microsporidia</taxon>
        <taxon>Nosematidae</taxon>
        <taxon>Nosema</taxon>
    </lineage>
</organism>
<dbReference type="AlphaFoldDB" id="A0A9P6GZZ1"/>
<proteinExistence type="predicted"/>
<feature type="compositionally biased region" description="Basic residues" evidence="1">
    <location>
        <begin position="1"/>
        <end position="19"/>
    </location>
</feature>
<dbReference type="OrthoDB" id="2188950at2759"/>
<keyword evidence="3" id="KW-1185">Reference proteome</keyword>
<evidence type="ECO:0000256" key="1">
    <source>
        <dbReference type="SAM" id="MobiDB-lite"/>
    </source>
</evidence>
<dbReference type="Proteomes" id="UP000740883">
    <property type="component" value="Unassembled WGS sequence"/>
</dbReference>
<dbReference type="EMBL" id="SBJO01000066">
    <property type="protein sequence ID" value="KAF9763605.1"/>
    <property type="molecule type" value="Genomic_DNA"/>
</dbReference>
<gene>
    <name evidence="2" type="ORF">NGRA_1173</name>
</gene>
<sequence length="150" mass="17744">MKKREPLKRKKRVSPKKKLSKDITKEELPSLPDKSTTHNFIFPRLFKEYNIVETKDIYKSFEIFKKKHLDTLEFLNSSMLEVYQMAFFYKFYNLKISKIKFCEKIKTGVCIKIGVFNNALSEIKIEEPPNEKSTKLVCNLYSILHPLGDN</sequence>
<reference evidence="2 3" key="1">
    <citation type="journal article" date="2020" name="Genome Biol. Evol.">
        <title>Comparative genomics of strictly vertically transmitted, feminizing microsporidia endosymbionts of amphipod crustaceans.</title>
        <authorList>
            <person name="Cormier A."/>
            <person name="Chebbi M.A."/>
            <person name="Giraud I."/>
            <person name="Wattier R."/>
            <person name="Teixeira M."/>
            <person name="Gilbert C."/>
            <person name="Rigaud T."/>
            <person name="Cordaux R."/>
        </authorList>
    </citation>
    <scope>NUCLEOTIDE SEQUENCE [LARGE SCALE GENOMIC DNA]</scope>
    <source>
        <strain evidence="2 3">Ou3-Ou53</strain>
    </source>
</reference>
<evidence type="ECO:0000313" key="3">
    <source>
        <dbReference type="Proteomes" id="UP000740883"/>
    </source>
</evidence>
<feature type="region of interest" description="Disordered" evidence="1">
    <location>
        <begin position="1"/>
        <end position="27"/>
    </location>
</feature>